<accession>A0A8X8GDR3</accession>
<sequence>MKSKKFILESRVKDRVGFQIERILENEKPHLSQGSNFLATIGLVEPFIGLYIKYSC</sequence>
<comment type="caution">
    <text evidence="1">The sequence shown here is derived from an EMBL/GenBank/DDBJ whole genome shotgun (WGS) entry which is preliminary data.</text>
</comment>
<name>A0A8X8GDR3_ACIGI</name>
<evidence type="ECO:0000313" key="2">
    <source>
        <dbReference type="Proteomes" id="UP000887320"/>
    </source>
</evidence>
<organism evidence="1 2">
    <name type="scientific">Acinetobacter guillouiae</name>
    <name type="common">Acinetobacter genomosp. 11</name>
    <dbReference type="NCBI Taxonomy" id="106649"/>
    <lineage>
        <taxon>Bacteria</taxon>
        <taxon>Pseudomonadati</taxon>
        <taxon>Pseudomonadota</taxon>
        <taxon>Gammaproteobacteria</taxon>
        <taxon>Moraxellales</taxon>
        <taxon>Moraxellaceae</taxon>
        <taxon>Acinetobacter</taxon>
    </lineage>
</organism>
<proteinExistence type="predicted"/>
<evidence type="ECO:0000313" key="1">
    <source>
        <dbReference type="EMBL" id="MCF0263867.1"/>
    </source>
</evidence>
<dbReference type="RefSeq" id="WP_234622880.1">
    <property type="nucleotide sequence ID" value="NZ_JAHWXT010000001.1"/>
</dbReference>
<dbReference type="EMBL" id="JAHWXT010000001">
    <property type="protein sequence ID" value="MCF0263867.1"/>
    <property type="molecule type" value="Genomic_DNA"/>
</dbReference>
<protein>
    <submittedName>
        <fullName evidence="1">Uncharacterized protein</fullName>
    </submittedName>
</protein>
<dbReference type="AlphaFoldDB" id="A0A8X8GDR3"/>
<gene>
    <name evidence="1" type="ORF">KW868_05205</name>
</gene>
<reference evidence="1" key="1">
    <citation type="submission" date="2021-07" db="EMBL/GenBank/DDBJ databases">
        <authorList>
            <person name="Fernandez M."/>
            <person name="Pereira P."/>
            <person name="Torres Tejerizo G.A."/>
            <person name="Gonzalez P."/>
            <person name="Agostini E."/>
        </authorList>
    </citation>
    <scope>NUCLEOTIDE SEQUENCE</scope>
    <source>
        <strain evidence="1">SFC 500-1A</strain>
    </source>
</reference>
<dbReference type="Proteomes" id="UP000887320">
    <property type="component" value="Unassembled WGS sequence"/>
</dbReference>